<gene>
    <name evidence="11" type="ordered locus">Clocel_0122</name>
</gene>
<sequence length="260" mass="28489">MDIFTIVSLIFAFGSLIVGFLLEEGQLSALVQVSAFIIIFGGTFGAVAVSFPGRIFKKFPKVLAIAFKKRDSKIGENIRYFKEISIRTRREGLLILEGEVTNDGIDPFIKKGFQLAADGTEQSVIQGILETELEQMADRHDEGIEMFSAAGGYSPTMGIIGTVMGLLQVVANLDDPLALGVKIAAAFMATLYGIAMANLFWLPIANKLKMLNKEEINEKQMIIEAVLLIQQGSNTNSLVSKLEGYMLDDDKKSLLEDKQV</sequence>
<dbReference type="InterPro" id="IPR047055">
    <property type="entry name" value="MotA-like"/>
</dbReference>
<dbReference type="KEGG" id="ccb:Clocel_0122"/>
<dbReference type="GO" id="GO:0015031">
    <property type="term" value="P:protein transport"/>
    <property type="evidence" value="ECO:0007669"/>
    <property type="project" value="UniProtKB-KW"/>
</dbReference>
<dbReference type="Proteomes" id="UP000002730">
    <property type="component" value="Chromosome"/>
</dbReference>
<evidence type="ECO:0000259" key="9">
    <source>
        <dbReference type="Pfam" id="PF01618"/>
    </source>
</evidence>
<evidence type="ECO:0000259" key="10">
    <source>
        <dbReference type="Pfam" id="PF20560"/>
    </source>
</evidence>
<keyword evidence="7" id="KW-0813">Transport</keyword>
<dbReference type="PANTHER" id="PTHR30433">
    <property type="entry name" value="CHEMOTAXIS PROTEIN MOTA"/>
    <property type="match status" value="1"/>
</dbReference>
<feature type="transmembrane region" description="Helical" evidence="8">
    <location>
        <begin position="146"/>
        <end position="171"/>
    </location>
</feature>
<dbReference type="PANTHER" id="PTHR30433:SF3">
    <property type="entry name" value="MOTILITY PROTEIN A"/>
    <property type="match status" value="1"/>
</dbReference>
<dbReference type="InterPro" id="IPR046786">
    <property type="entry name" value="MotA_N"/>
</dbReference>
<dbReference type="GO" id="GO:0071978">
    <property type="term" value="P:bacterial-type flagellum-dependent swarming motility"/>
    <property type="evidence" value="ECO:0007669"/>
    <property type="project" value="InterPro"/>
</dbReference>
<dbReference type="HOGENOM" id="CLU_079895_1_0_9"/>
<name>D9SNP0_CLOC7</name>
<evidence type="ECO:0000256" key="2">
    <source>
        <dbReference type="ARBA" id="ARBA00022475"/>
    </source>
</evidence>
<feature type="transmembrane region" description="Helical" evidence="8">
    <location>
        <begin position="183"/>
        <end position="204"/>
    </location>
</feature>
<keyword evidence="12" id="KW-1185">Reference proteome</keyword>
<evidence type="ECO:0000313" key="11">
    <source>
        <dbReference type="EMBL" id="ADL49911.1"/>
    </source>
</evidence>
<dbReference type="EMBL" id="CP002160">
    <property type="protein sequence ID" value="ADL49911.1"/>
    <property type="molecule type" value="Genomic_DNA"/>
</dbReference>
<evidence type="ECO:0000256" key="6">
    <source>
        <dbReference type="ARBA" id="ARBA00023136"/>
    </source>
</evidence>
<dbReference type="GO" id="GO:0006935">
    <property type="term" value="P:chemotaxis"/>
    <property type="evidence" value="ECO:0007669"/>
    <property type="project" value="InterPro"/>
</dbReference>
<dbReference type="AlphaFoldDB" id="D9SNP0"/>
<evidence type="ECO:0000256" key="5">
    <source>
        <dbReference type="ARBA" id="ARBA00022989"/>
    </source>
</evidence>
<keyword evidence="5 8" id="KW-1133">Transmembrane helix</keyword>
<evidence type="ECO:0000256" key="1">
    <source>
        <dbReference type="ARBA" id="ARBA00004651"/>
    </source>
</evidence>
<feature type="transmembrane region" description="Helical" evidence="8">
    <location>
        <begin position="29"/>
        <end position="51"/>
    </location>
</feature>
<evidence type="ECO:0000256" key="7">
    <source>
        <dbReference type="RuleBase" id="RU004057"/>
    </source>
</evidence>
<keyword evidence="4" id="KW-0283">Flagellar rotation</keyword>
<evidence type="ECO:0000256" key="3">
    <source>
        <dbReference type="ARBA" id="ARBA00022692"/>
    </source>
</evidence>
<dbReference type="Pfam" id="PF20560">
    <property type="entry name" value="MotA_N"/>
    <property type="match status" value="1"/>
</dbReference>
<evidence type="ECO:0000313" key="12">
    <source>
        <dbReference type="Proteomes" id="UP000002730"/>
    </source>
</evidence>
<proteinExistence type="inferred from homology"/>
<keyword evidence="3 8" id="KW-0812">Transmembrane</keyword>
<organism evidence="11 12">
    <name type="scientific">Clostridium cellulovorans (strain ATCC 35296 / DSM 3052 / OCM 3 / 743B)</name>
    <dbReference type="NCBI Taxonomy" id="573061"/>
    <lineage>
        <taxon>Bacteria</taxon>
        <taxon>Bacillati</taxon>
        <taxon>Bacillota</taxon>
        <taxon>Clostridia</taxon>
        <taxon>Eubacteriales</taxon>
        <taxon>Clostridiaceae</taxon>
        <taxon>Clostridium</taxon>
    </lineage>
</organism>
<feature type="domain" description="Motility protein A N-terminal" evidence="10">
    <location>
        <begin position="7"/>
        <end position="72"/>
    </location>
</feature>
<dbReference type="STRING" id="573061.Clocel_0122"/>
<comment type="similarity">
    <text evidence="7">Belongs to the exbB/tolQ family.</text>
</comment>
<reference evidence="11 12" key="1">
    <citation type="submission" date="2010-08" db="EMBL/GenBank/DDBJ databases">
        <title>Complete sequence of Clostridium cellulovorans 743B.</title>
        <authorList>
            <consortium name="US DOE Joint Genome Institute"/>
            <person name="Lucas S."/>
            <person name="Copeland A."/>
            <person name="Lapidus A."/>
            <person name="Cheng J.-F."/>
            <person name="Bruce D."/>
            <person name="Goodwin L."/>
            <person name="Pitluck S."/>
            <person name="Chertkov O."/>
            <person name="Detter J.C."/>
            <person name="Han C."/>
            <person name="Tapia R."/>
            <person name="Land M."/>
            <person name="Hauser L."/>
            <person name="Chang Y.-J."/>
            <person name="Jeffries C."/>
            <person name="Kyrpides N."/>
            <person name="Ivanova N."/>
            <person name="Mikhailova N."/>
            <person name="Hemme C.L."/>
            <person name="Woyke T."/>
        </authorList>
    </citation>
    <scope>NUCLEOTIDE SEQUENCE [LARGE SCALE GENOMIC DNA]</scope>
    <source>
        <strain evidence="12">ATCC 35296 / DSM 3052 / OCM 3 / 743B</strain>
    </source>
</reference>
<protein>
    <submittedName>
        <fullName evidence="11">MotA/TolQ/ExbB proton channel</fullName>
    </submittedName>
</protein>
<dbReference type="eggNOG" id="COG1291">
    <property type="taxonomic scope" value="Bacteria"/>
</dbReference>
<keyword evidence="7" id="KW-0653">Protein transport</keyword>
<comment type="subcellular location">
    <subcellularLocation>
        <location evidence="1">Cell membrane</location>
        <topology evidence="1">Multi-pass membrane protein</topology>
    </subcellularLocation>
    <subcellularLocation>
        <location evidence="7">Membrane</location>
        <topology evidence="7">Multi-pass membrane protein</topology>
    </subcellularLocation>
</comment>
<dbReference type="GO" id="GO:0005886">
    <property type="term" value="C:plasma membrane"/>
    <property type="evidence" value="ECO:0007669"/>
    <property type="project" value="UniProtKB-SubCell"/>
</dbReference>
<keyword evidence="2" id="KW-1003">Cell membrane</keyword>
<evidence type="ECO:0000256" key="4">
    <source>
        <dbReference type="ARBA" id="ARBA00022779"/>
    </source>
</evidence>
<evidence type="ECO:0000256" key="8">
    <source>
        <dbReference type="SAM" id="Phobius"/>
    </source>
</evidence>
<keyword evidence="6 8" id="KW-0472">Membrane</keyword>
<dbReference type="RefSeq" id="WP_010075333.1">
    <property type="nucleotide sequence ID" value="NC_014393.1"/>
</dbReference>
<feature type="domain" description="MotA/TolQ/ExbB proton channel" evidence="9">
    <location>
        <begin position="102"/>
        <end position="220"/>
    </location>
</feature>
<dbReference type="InterPro" id="IPR002898">
    <property type="entry name" value="MotA_ExbB_proton_chnl"/>
</dbReference>
<dbReference type="OrthoDB" id="9806929at2"/>
<dbReference type="Pfam" id="PF01618">
    <property type="entry name" value="MotA_ExbB"/>
    <property type="match status" value="1"/>
</dbReference>
<accession>D9SNP0</accession>